<dbReference type="AlphaFoldDB" id="A0AAV5NK57"/>
<keyword evidence="3" id="KW-1185">Reference proteome</keyword>
<dbReference type="RefSeq" id="WP_126608163.1">
    <property type="nucleotide sequence ID" value="NZ_AP025145.1"/>
</dbReference>
<gene>
    <name evidence="2" type="ORF">GCM10007932_03230</name>
</gene>
<evidence type="ECO:0000313" key="3">
    <source>
        <dbReference type="Proteomes" id="UP001156690"/>
    </source>
</evidence>
<sequence length="377" mass="40636">MSKLKISALALAITSGLLAGCNGNSDSSNAPTTKQPTSSKATVLDVDASQGAKTTVDLYSNAIVTDDTWQVAYQKYVGFSTNGGVSGNGKISACAAHNYSDIFDSDSKPVESEFKKLTITSTLQDFEKVNLSNCNDSDFITDNIKTQIKTEDWLNADYSTGAPVFTAKAGNGWIIRTDSGSDYARVSVKSVTVVFGASPSRKLVFTTELWDSNAKNFQTGVDKEIDFTNEQVFFDANTNAIVTENDNWDLSVKVEGRDYPIQVNGGVSGSGKAAVGTLTVANAAAVTDPESTGSTEQVYRYYSDLASGALTKPGNYGPLQYNVGGKHQMWPTFTTYIVKDEKEATPRYFKFQVIGNKGRTGSLTSGNLVFRYQEITE</sequence>
<dbReference type="EMBL" id="BSNX01000002">
    <property type="protein sequence ID" value="GLQ70963.1"/>
    <property type="molecule type" value="Genomic_DNA"/>
</dbReference>
<proteinExistence type="predicted"/>
<evidence type="ECO:0008006" key="4">
    <source>
        <dbReference type="Google" id="ProtNLM"/>
    </source>
</evidence>
<protein>
    <recommendedName>
        <fullName evidence="4">HmuY protein</fullName>
    </recommendedName>
</protein>
<name>A0AAV5NK57_9VIBR</name>
<organism evidence="2 3">
    <name type="scientific">Vibrio penaeicida</name>
    <dbReference type="NCBI Taxonomy" id="104609"/>
    <lineage>
        <taxon>Bacteria</taxon>
        <taxon>Pseudomonadati</taxon>
        <taxon>Pseudomonadota</taxon>
        <taxon>Gammaproteobacteria</taxon>
        <taxon>Vibrionales</taxon>
        <taxon>Vibrionaceae</taxon>
        <taxon>Vibrio</taxon>
    </lineage>
</organism>
<evidence type="ECO:0000256" key="1">
    <source>
        <dbReference type="SAM" id="SignalP"/>
    </source>
</evidence>
<accession>A0AAV5NK57</accession>
<feature type="chain" id="PRO_5043786584" description="HmuY protein" evidence="1">
    <location>
        <begin position="20"/>
        <end position="377"/>
    </location>
</feature>
<feature type="signal peptide" evidence="1">
    <location>
        <begin position="1"/>
        <end position="19"/>
    </location>
</feature>
<dbReference type="Proteomes" id="UP001156690">
    <property type="component" value="Unassembled WGS sequence"/>
</dbReference>
<evidence type="ECO:0000313" key="2">
    <source>
        <dbReference type="EMBL" id="GLQ70963.1"/>
    </source>
</evidence>
<keyword evidence="1" id="KW-0732">Signal</keyword>
<comment type="caution">
    <text evidence="2">The sequence shown here is derived from an EMBL/GenBank/DDBJ whole genome shotgun (WGS) entry which is preliminary data.</text>
</comment>
<dbReference type="PROSITE" id="PS51257">
    <property type="entry name" value="PROKAR_LIPOPROTEIN"/>
    <property type="match status" value="1"/>
</dbReference>
<reference evidence="3" key="1">
    <citation type="journal article" date="2019" name="Int. J. Syst. Evol. Microbiol.">
        <title>The Global Catalogue of Microorganisms (GCM) 10K type strain sequencing project: providing services to taxonomists for standard genome sequencing and annotation.</title>
        <authorList>
            <consortium name="The Broad Institute Genomics Platform"/>
            <consortium name="The Broad Institute Genome Sequencing Center for Infectious Disease"/>
            <person name="Wu L."/>
            <person name="Ma J."/>
        </authorList>
    </citation>
    <scope>NUCLEOTIDE SEQUENCE [LARGE SCALE GENOMIC DNA]</scope>
    <source>
        <strain evidence="3">NBRC 15640</strain>
    </source>
</reference>